<feature type="region of interest" description="Disordered" evidence="1">
    <location>
        <begin position="308"/>
        <end position="344"/>
    </location>
</feature>
<protein>
    <recommendedName>
        <fullName evidence="2">Retrotransposon gag domain-containing protein</fullName>
    </recommendedName>
</protein>
<feature type="domain" description="Retrotransposon gag" evidence="2">
    <location>
        <begin position="15"/>
        <end position="92"/>
    </location>
</feature>
<sequence>DDEEKNELYPIYFYNGLRGEAKLWFDRLNSTIQEDWERVKKEFLKKFDQENSDKQQRFYFHQQLKTLRQGNKSITDYLKEGETLASLVMNEDMAYNLAQVFIDGIANPQHRQMLDMHLPDGLYTFEDVKSRVRKLYVRSPDVASSFAYAAAATSVEVDPVTKMTQAFERLCDKIATPSAPSRSPSPYSASRPRPEMLCFNCLKPGHTAPICSHPPVSREQFRKNQEEVWRRREQQQESYGQENQSTASAVSTTTSNRSDQQPAKQVSFAANSVVKRLSKFRKFNNRKKMKRWKIHQIRYLPVNLKGEMQGSSEHVNNEKESSKSNNSRYHVEDHTRCHHQYEEQ</sequence>
<dbReference type="InterPro" id="IPR005162">
    <property type="entry name" value="Retrotrans_gag_dom"/>
</dbReference>
<feature type="compositionally biased region" description="Basic and acidic residues" evidence="1">
    <location>
        <begin position="329"/>
        <end position="344"/>
    </location>
</feature>
<organism evidence="3 4">
    <name type="scientific">Trichoglossum hirsutum</name>
    <dbReference type="NCBI Taxonomy" id="265104"/>
    <lineage>
        <taxon>Eukaryota</taxon>
        <taxon>Fungi</taxon>
        <taxon>Dikarya</taxon>
        <taxon>Ascomycota</taxon>
        <taxon>Pezizomycotina</taxon>
        <taxon>Geoglossomycetes</taxon>
        <taxon>Geoglossales</taxon>
        <taxon>Geoglossaceae</taxon>
        <taxon>Trichoglossum</taxon>
    </lineage>
</organism>
<feature type="region of interest" description="Disordered" evidence="1">
    <location>
        <begin position="222"/>
        <end position="267"/>
    </location>
</feature>
<gene>
    <name evidence="3" type="ORF">GP486_008522</name>
</gene>
<proteinExistence type="predicted"/>
<feature type="compositionally biased region" description="Low complexity" evidence="1">
    <location>
        <begin position="245"/>
        <end position="255"/>
    </location>
</feature>
<dbReference type="Pfam" id="PF03732">
    <property type="entry name" value="Retrotrans_gag"/>
    <property type="match status" value="1"/>
</dbReference>
<dbReference type="EMBL" id="JAGHQM010003392">
    <property type="protein sequence ID" value="KAH0544331.1"/>
    <property type="molecule type" value="Genomic_DNA"/>
</dbReference>
<reference evidence="3" key="1">
    <citation type="submission" date="2021-03" db="EMBL/GenBank/DDBJ databases">
        <title>Comparative genomics and phylogenomic investigation of the class Geoglossomycetes provide insights into ecological specialization and systematics.</title>
        <authorList>
            <person name="Melie T."/>
            <person name="Pirro S."/>
            <person name="Miller A.N."/>
            <person name="Quandt A."/>
        </authorList>
    </citation>
    <scope>NUCLEOTIDE SEQUENCE</scope>
    <source>
        <strain evidence="3">CAQ_001_2017</strain>
    </source>
</reference>
<accession>A0A9P8L2N5</accession>
<dbReference type="AlphaFoldDB" id="A0A9P8L2N5"/>
<evidence type="ECO:0000313" key="3">
    <source>
        <dbReference type="EMBL" id="KAH0544331.1"/>
    </source>
</evidence>
<evidence type="ECO:0000256" key="1">
    <source>
        <dbReference type="SAM" id="MobiDB-lite"/>
    </source>
</evidence>
<feature type="compositionally biased region" description="Polar residues" evidence="1">
    <location>
        <begin position="256"/>
        <end position="267"/>
    </location>
</feature>
<feature type="compositionally biased region" description="Basic and acidic residues" evidence="1">
    <location>
        <begin position="222"/>
        <end position="235"/>
    </location>
</feature>
<evidence type="ECO:0000313" key="4">
    <source>
        <dbReference type="Proteomes" id="UP000750711"/>
    </source>
</evidence>
<evidence type="ECO:0000259" key="2">
    <source>
        <dbReference type="Pfam" id="PF03732"/>
    </source>
</evidence>
<feature type="non-terminal residue" evidence="3">
    <location>
        <position position="344"/>
    </location>
</feature>
<dbReference type="Proteomes" id="UP000750711">
    <property type="component" value="Unassembled WGS sequence"/>
</dbReference>
<name>A0A9P8L2N5_9PEZI</name>
<keyword evidence="4" id="KW-1185">Reference proteome</keyword>
<comment type="caution">
    <text evidence="3">The sequence shown here is derived from an EMBL/GenBank/DDBJ whole genome shotgun (WGS) entry which is preliminary data.</text>
</comment>